<dbReference type="SUPFAM" id="SSF48239">
    <property type="entry name" value="Terpenoid cyclases/Protein prenyltransferases"/>
    <property type="match status" value="1"/>
</dbReference>
<dbReference type="Proteomes" id="UP000321570">
    <property type="component" value="Unassembled WGS sequence"/>
</dbReference>
<dbReference type="PANTHER" id="PTHR11774:SF4">
    <property type="entry name" value="GERANYLGERANYL TRANSFERASE TYPE-1 SUBUNIT BETA"/>
    <property type="match status" value="1"/>
</dbReference>
<keyword evidence="7" id="KW-0862">Zinc</keyword>
<dbReference type="InterPro" id="IPR001330">
    <property type="entry name" value="Prenyltrans"/>
</dbReference>
<comment type="similarity">
    <text evidence="2">Belongs to the protein prenyltransferase subunit beta family.</text>
</comment>
<keyword evidence="6" id="KW-0677">Repeat</keyword>
<dbReference type="GO" id="GO:0005953">
    <property type="term" value="C:CAAX-protein geranylgeranyltransferase complex"/>
    <property type="evidence" value="ECO:0007669"/>
    <property type="project" value="TreeGrafter"/>
</dbReference>
<evidence type="ECO:0000256" key="7">
    <source>
        <dbReference type="ARBA" id="ARBA00022833"/>
    </source>
</evidence>
<feature type="domain" description="Prenyltransferase alpha-alpha toroid" evidence="8">
    <location>
        <begin position="12"/>
        <end position="331"/>
    </location>
</feature>
<dbReference type="Gene3D" id="1.50.10.20">
    <property type="match status" value="1"/>
</dbReference>
<dbReference type="InterPro" id="IPR045089">
    <property type="entry name" value="PGGT1B-like"/>
</dbReference>
<comment type="cofactor">
    <cofactor evidence="1">
        <name>Zn(2+)</name>
        <dbReference type="ChEBI" id="CHEBI:29105"/>
    </cofactor>
</comment>
<dbReference type="GO" id="GO:0046872">
    <property type="term" value="F:metal ion binding"/>
    <property type="evidence" value="ECO:0007669"/>
    <property type="project" value="UniProtKB-KW"/>
</dbReference>
<dbReference type="EMBL" id="CABIJS010000222">
    <property type="protein sequence ID" value="VUZ46902.1"/>
    <property type="molecule type" value="Genomic_DNA"/>
</dbReference>
<accession>A0A564YHY7</accession>
<dbReference type="GO" id="GO:0004662">
    <property type="term" value="F:CAAX-protein geranylgeranyltransferase activity"/>
    <property type="evidence" value="ECO:0007669"/>
    <property type="project" value="TreeGrafter"/>
</dbReference>
<protein>
    <recommendedName>
        <fullName evidence="8">Prenyltransferase alpha-alpha toroid domain-containing protein</fullName>
    </recommendedName>
</protein>
<keyword evidence="10" id="KW-1185">Reference proteome</keyword>
<evidence type="ECO:0000256" key="1">
    <source>
        <dbReference type="ARBA" id="ARBA00001947"/>
    </source>
</evidence>
<organism evidence="9 10">
    <name type="scientific">Hymenolepis diminuta</name>
    <name type="common">Rat tapeworm</name>
    <dbReference type="NCBI Taxonomy" id="6216"/>
    <lineage>
        <taxon>Eukaryota</taxon>
        <taxon>Metazoa</taxon>
        <taxon>Spiralia</taxon>
        <taxon>Lophotrochozoa</taxon>
        <taxon>Platyhelminthes</taxon>
        <taxon>Cestoda</taxon>
        <taxon>Eucestoda</taxon>
        <taxon>Cyclophyllidea</taxon>
        <taxon>Hymenolepididae</taxon>
        <taxon>Hymenolepis</taxon>
    </lineage>
</organism>
<dbReference type="Pfam" id="PF00432">
    <property type="entry name" value="Prenyltrans"/>
    <property type="match status" value="1"/>
</dbReference>
<keyword evidence="3" id="KW-0637">Prenyltransferase</keyword>
<evidence type="ECO:0000313" key="10">
    <source>
        <dbReference type="Proteomes" id="UP000321570"/>
    </source>
</evidence>
<name>A0A564YHY7_HYMDI</name>
<keyword evidence="5" id="KW-0479">Metal-binding</keyword>
<evidence type="ECO:0000256" key="3">
    <source>
        <dbReference type="ARBA" id="ARBA00022602"/>
    </source>
</evidence>
<evidence type="ECO:0000256" key="4">
    <source>
        <dbReference type="ARBA" id="ARBA00022679"/>
    </source>
</evidence>
<gene>
    <name evidence="9" type="ORF">WMSIL1_LOCUS6655</name>
</gene>
<dbReference type="PANTHER" id="PTHR11774">
    <property type="entry name" value="GERANYLGERANYL TRANSFERASE TYPE BETA SUBUNIT"/>
    <property type="match status" value="1"/>
</dbReference>
<proteinExistence type="inferred from homology"/>
<dbReference type="AlphaFoldDB" id="A0A564YHY7"/>
<evidence type="ECO:0000313" key="9">
    <source>
        <dbReference type="EMBL" id="VUZ46902.1"/>
    </source>
</evidence>
<evidence type="ECO:0000256" key="2">
    <source>
        <dbReference type="ARBA" id="ARBA00010497"/>
    </source>
</evidence>
<evidence type="ECO:0000256" key="5">
    <source>
        <dbReference type="ARBA" id="ARBA00022723"/>
    </source>
</evidence>
<sequence>MSTELNPIKKGLLKYFKRTIGILPSHVQFYDSHRLTLLYFSVCGLSIINEIPSTEVDHLIDFIYAHQIPPSKEYGSTRCGFRGSSFIGAPLHLNFGNDGDVEDDRKLPPLPYDSCHVTTDYSALISLLVLGDDLDRIDRRAIIEGIKSLQHINGNLINGSLFCPEFDPRFIFSAVASAYVLNLLDQLDLDAFEQSMMSCITYEGAFGSWPKLEAHAGITYCVLASLKLMDRLDKIFPVGSFERQKLINWLLSRQNGGFNGRGHKDADVCYTFWVGASLRMLKVQQHVDKEPLLKFICSTFDPIVGGFMKAPDGDSVDQLHTYMALAGLSCLFINQKTPQKPDGDTSSQLVESMGKINLDEASSSQLVRILDQFVQNDLVPIVPELNMPLSAFLRLKEIHAKWHSKSSSAVASDPSCLLI</sequence>
<reference evidence="9 10" key="1">
    <citation type="submission" date="2019-07" db="EMBL/GenBank/DDBJ databases">
        <authorList>
            <person name="Jastrzebski P J."/>
            <person name="Paukszto L."/>
            <person name="Jastrzebski P J."/>
        </authorList>
    </citation>
    <scope>NUCLEOTIDE SEQUENCE [LARGE SCALE GENOMIC DNA]</scope>
    <source>
        <strain evidence="9 10">WMS-il1</strain>
    </source>
</reference>
<evidence type="ECO:0000256" key="6">
    <source>
        <dbReference type="ARBA" id="ARBA00022737"/>
    </source>
</evidence>
<dbReference type="InterPro" id="IPR008930">
    <property type="entry name" value="Terpenoid_cyclase/PrenylTrfase"/>
</dbReference>
<keyword evidence="4" id="KW-0808">Transferase</keyword>
<evidence type="ECO:0000259" key="8">
    <source>
        <dbReference type="Pfam" id="PF00432"/>
    </source>
</evidence>